<protein>
    <submittedName>
        <fullName evidence="2">Uncharacterized protein</fullName>
    </submittedName>
</protein>
<keyword evidence="3" id="KW-1185">Reference proteome</keyword>
<reference evidence="2 3" key="1">
    <citation type="submission" date="2016-04" db="EMBL/GenBank/DDBJ databases">
        <authorList>
            <person name="Evans L.H."/>
            <person name="Alamgir A."/>
            <person name="Owens N."/>
            <person name="Weber N.D."/>
            <person name="Virtaneva K."/>
            <person name="Barbian K."/>
            <person name="Babar A."/>
            <person name="Rosenke K."/>
        </authorList>
    </citation>
    <scope>NUCLEOTIDE SEQUENCE [LARGE SCALE GENOMIC DNA]</scope>
    <source>
        <strain evidence="2 3">IFM 0406</strain>
    </source>
</reference>
<accession>A0A161XG23</accession>
<comment type="caution">
    <text evidence="2">The sequence shown here is derived from an EMBL/GenBank/DDBJ whole genome shotgun (WGS) entry which is preliminary data.</text>
</comment>
<evidence type="ECO:0000313" key="2">
    <source>
        <dbReference type="EMBL" id="KZM72418.1"/>
    </source>
</evidence>
<evidence type="ECO:0000313" key="3">
    <source>
        <dbReference type="Proteomes" id="UP000076512"/>
    </source>
</evidence>
<dbReference type="EMBL" id="LWGR01000007">
    <property type="protein sequence ID" value="KZM72418.1"/>
    <property type="molecule type" value="Genomic_DNA"/>
</dbReference>
<name>A0A161XG23_9NOCA</name>
<sequence length="111" mass="11158">MLSAPGRLSAANTRLATPSITNHAMFASASTISALSVPPSSSPIAANVAVPRAITIAPNTRPPADGRQPSATPMSPSTIDCSTTTISTAAHLPPTMPQRGNAVAPSRFSAP</sequence>
<dbReference type="AlphaFoldDB" id="A0A161XG23"/>
<feature type="region of interest" description="Disordered" evidence="1">
    <location>
        <begin position="57"/>
        <end position="111"/>
    </location>
</feature>
<gene>
    <name evidence="2" type="ORF">AWN90_26730</name>
</gene>
<dbReference type="STRING" id="455432.AWN90_26730"/>
<proteinExistence type="predicted"/>
<evidence type="ECO:0000256" key="1">
    <source>
        <dbReference type="SAM" id="MobiDB-lite"/>
    </source>
</evidence>
<feature type="compositionally biased region" description="Low complexity" evidence="1">
    <location>
        <begin position="75"/>
        <end position="88"/>
    </location>
</feature>
<dbReference type="Proteomes" id="UP000076512">
    <property type="component" value="Unassembled WGS sequence"/>
</dbReference>
<organism evidence="2 3">
    <name type="scientific">Nocardia terpenica</name>
    <dbReference type="NCBI Taxonomy" id="455432"/>
    <lineage>
        <taxon>Bacteria</taxon>
        <taxon>Bacillati</taxon>
        <taxon>Actinomycetota</taxon>
        <taxon>Actinomycetes</taxon>
        <taxon>Mycobacteriales</taxon>
        <taxon>Nocardiaceae</taxon>
        <taxon>Nocardia</taxon>
    </lineage>
</organism>